<feature type="transmembrane region" description="Helical" evidence="2">
    <location>
        <begin position="131"/>
        <end position="156"/>
    </location>
</feature>
<dbReference type="EMBL" id="MGFQ01000026">
    <property type="protein sequence ID" value="OGM09098.1"/>
    <property type="molecule type" value="Genomic_DNA"/>
</dbReference>
<evidence type="ECO:0000256" key="2">
    <source>
        <dbReference type="SAM" id="Phobius"/>
    </source>
</evidence>
<dbReference type="Proteomes" id="UP000176939">
    <property type="component" value="Unassembled WGS sequence"/>
</dbReference>
<dbReference type="AlphaFoldDB" id="A0A1F7X410"/>
<organism evidence="3 4">
    <name type="scientific">Candidatus Woesebacteria bacterium RBG_13_36_22</name>
    <dbReference type="NCBI Taxonomy" id="1802478"/>
    <lineage>
        <taxon>Bacteria</taxon>
        <taxon>Candidatus Woeseibacteriota</taxon>
    </lineage>
</organism>
<feature type="region of interest" description="Disordered" evidence="1">
    <location>
        <begin position="52"/>
        <end position="81"/>
    </location>
</feature>
<keyword evidence="2" id="KW-0812">Transmembrane</keyword>
<feature type="compositionally biased region" description="Polar residues" evidence="1">
    <location>
        <begin position="52"/>
        <end position="77"/>
    </location>
</feature>
<gene>
    <name evidence="3" type="ORF">A2Z67_01725</name>
</gene>
<evidence type="ECO:0000313" key="4">
    <source>
        <dbReference type="Proteomes" id="UP000176939"/>
    </source>
</evidence>
<keyword evidence="2" id="KW-0472">Membrane</keyword>
<dbReference type="Gene3D" id="3.30.300.250">
    <property type="match status" value="1"/>
</dbReference>
<sequence length="296" mass="32765">MVNQQILDYIKQQFQQGVSREIISSNLVFQGWQQQDIINAFSTIDKPEYVSKMQSEVPTPESSTQPFTVTTTSQSPESSDRDVTKNKKAIIGLTFGVIGLIAWFIPLFGLPITIAGLVFSILGLKSAKRGLAIAGIVLCSIGLLASVVNASIGAYMGATGQNSLVNKYLNKEIQNSQTETTQTVQTDNNSGSKSELINQIVQVVKNQTTLPMQIDQTTKWVDITAEPSAIRYHYILSSIDTNNMTNDSLKNYLSPSICQNEDTKDLLDQDINMEYSYSVENSEEKYFVTLTKTDCK</sequence>
<reference evidence="3 4" key="1">
    <citation type="journal article" date="2016" name="Nat. Commun.">
        <title>Thousands of microbial genomes shed light on interconnected biogeochemical processes in an aquifer system.</title>
        <authorList>
            <person name="Anantharaman K."/>
            <person name="Brown C.T."/>
            <person name="Hug L.A."/>
            <person name="Sharon I."/>
            <person name="Castelle C.J."/>
            <person name="Probst A.J."/>
            <person name="Thomas B.C."/>
            <person name="Singh A."/>
            <person name="Wilkins M.J."/>
            <person name="Karaoz U."/>
            <person name="Brodie E.L."/>
            <person name="Williams K.H."/>
            <person name="Hubbard S.S."/>
            <person name="Banfield J.F."/>
        </authorList>
    </citation>
    <scope>NUCLEOTIDE SEQUENCE [LARGE SCALE GENOMIC DNA]</scope>
</reference>
<evidence type="ECO:0008006" key="5">
    <source>
        <dbReference type="Google" id="ProtNLM"/>
    </source>
</evidence>
<name>A0A1F7X410_9BACT</name>
<evidence type="ECO:0000256" key="1">
    <source>
        <dbReference type="SAM" id="MobiDB-lite"/>
    </source>
</evidence>
<comment type="caution">
    <text evidence="3">The sequence shown here is derived from an EMBL/GenBank/DDBJ whole genome shotgun (WGS) entry which is preliminary data.</text>
</comment>
<proteinExistence type="predicted"/>
<accession>A0A1F7X410</accession>
<feature type="transmembrane region" description="Helical" evidence="2">
    <location>
        <begin position="89"/>
        <end position="119"/>
    </location>
</feature>
<protein>
    <recommendedName>
        <fullName evidence="5">DUF4190 domain-containing protein</fullName>
    </recommendedName>
</protein>
<evidence type="ECO:0000313" key="3">
    <source>
        <dbReference type="EMBL" id="OGM09098.1"/>
    </source>
</evidence>
<keyword evidence="2" id="KW-1133">Transmembrane helix</keyword>